<evidence type="ECO:0000256" key="4">
    <source>
        <dbReference type="ARBA" id="ARBA00022989"/>
    </source>
</evidence>
<evidence type="ECO:0000259" key="7">
    <source>
        <dbReference type="Pfam" id="PF06271"/>
    </source>
</evidence>
<dbReference type="RefSeq" id="WP_244743006.1">
    <property type="nucleotide sequence ID" value="NZ_CP095071.1"/>
</dbReference>
<dbReference type="EMBL" id="CP095071">
    <property type="protein sequence ID" value="UOQ84773.1"/>
    <property type="molecule type" value="Genomic_DNA"/>
</dbReference>
<feature type="domain" description="RDD" evidence="7">
    <location>
        <begin position="7"/>
        <end position="128"/>
    </location>
</feature>
<evidence type="ECO:0000313" key="9">
    <source>
        <dbReference type="Proteomes" id="UP000831537"/>
    </source>
</evidence>
<keyword evidence="3 6" id="KW-0812">Transmembrane</keyword>
<name>A0ABY4GK96_9BACI</name>
<dbReference type="InterPro" id="IPR010432">
    <property type="entry name" value="RDD"/>
</dbReference>
<organism evidence="8 9">
    <name type="scientific">Gracilibacillus salinarum</name>
    <dbReference type="NCBI Taxonomy" id="2932255"/>
    <lineage>
        <taxon>Bacteria</taxon>
        <taxon>Bacillati</taxon>
        <taxon>Bacillota</taxon>
        <taxon>Bacilli</taxon>
        <taxon>Bacillales</taxon>
        <taxon>Bacillaceae</taxon>
        <taxon>Gracilibacillus</taxon>
    </lineage>
</organism>
<dbReference type="InterPro" id="IPR051791">
    <property type="entry name" value="Pra-immunoreactive"/>
</dbReference>
<proteinExistence type="predicted"/>
<feature type="transmembrane region" description="Helical" evidence="6">
    <location>
        <begin position="93"/>
        <end position="116"/>
    </location>
</feature>
<dbReference type="Proteomes" id="UP000831537">
    <property type="component" value="Chromosome"/>
</dbReference>
<evidence type="ECO:0000256" key="6">
    <source>
        <dbReference type="SAM" id="Phobius"/>
    </source>
</evidence>
<evidence type="ECO:0000256" key="1">
    <source>
        <dbReference type="ARBA" id="ARBA00004651"/>
    </source>
</evidence>
<feature type="transmembrane region" description="Helical" evidence="6">
    <location>
        <begin position="20"/>
        <end position="38"/>
    </location>
</feature>
<evidence type="ECO:0000256" key="3">
    <source>
        <dbReference type="ARBA" id="ARBA00022692"/>
    </source>
</evidence>
<sequence length="141" mass="15773">MTVMNPAGFLNRLCARFLDGILITLVSGFLTLAIYGEFLRDDYYFTDWLGVIYGLLLPVVWYGYTIGRRLTGNRIVKLDGSKVGIGNMLLRDIVAGMIYAFTFGIGLIVSAFMVGIREDKRAIHDFIARTYVTTEPATEAE</sequence>
<gene>
    <name evidence="8" type="ORF">MUN87_19295</name>
</gene>
<protein>
    <submittedName>
        <fullName evidence="8">RDD family protein</fullName>
    </submittedName>
</protein>
<keyword evidence="9" id="KW-1185">Reference proteome</keyword>
<keyword evidence="2" id="KW-1003">Cell membrane</keyword>
<feature type="transmembrane region" description="Helical" evidence="6">
    <location>
        <begin position="45"/>
        <end position="64"/>
    </location>
</feature>
<dbReference type="PANTHER" id="PTHR36115">
    <property type="entry name" value="PROLINE-RICH ANTIGEN HOMOLOG-RELATED"/>
    <property type="match status" value="1"/>
</dbReference>
<evidence type="ECO:0000256" key="2">
    <source>
        <dbReference type="ARBA" id="ARBA00022475"/>
    </source>
</evidence>
<keyword evidence="5 6" id="KW-0472">Membrane</keyword>
<evidence type="ECO:0000313" key="8">
    <source>
        <dbReference type="EMBL" id="UOQ84773.1"/>
    </source>
</evidence>
<dbReference type="PANTHER" id="PTHR36115:SF9">
    <property type="entry name" value="LMO1584 PROTEIN"/>
    <property type="match status" value="1"/>
</dbReference>
<comment type="subcellular location">
    <subcellularLocation>
        <location evidence="1">Cell membrane</location>
        <topology evidence="1">Multi-pass membrane protein</topology>
    </subcellularLocation>
</comment>
<dbReference type="Pfam" id="PF06271">
    <property type="entry name" value="RDD"/>
    <property type="match status" value="1"/>
</dbReference>
<keyword evidence="4 6" id="KW-1133">Transmembrane helix</keyword>
<accession>A0ABY4GK96</accession>
<reference evidence="8 9" key="1">
    <citation type="submission" date="2022-04" db="EMBL/GenBank/DDBJ databases">
        <title>Gracilibacillus sp. isolated from saltern.</title>
        <authorList>
            <person name="Won M."/>
            <person name="Lee C.-M."/>
            <person name="Woen H.-Y."/>
            <person name="Kwon S.-W."/>
        </authorList>
    </citation>
    <scope>NUCLEOTIDE SEQUENCE [LARGE SCALE GENOMIC DNA]</scope>
    <source>
        <strain evidence="8 9">SSPM10-3</strain>
    </source>
</reference>
<evidence type="ECO:0000256" key="5">
    <source>
        <dbReference type="ARBA" id="ARBA00023136"/>
    </source>
</evidence>